<dbReference type="EMBL" id="PTRC01000027">
    <property type="protein sequence ID" value="PQA72537.1"/>
    <property type="molecule type" value="Genomic_DNA"/>
</dbReference>
<dbReference type="InterPro" id="IPR036182">
    <property type="entry name" value="PCuAC_sf"/>
</dbReference>
<dbReference type="Pfam" id="PF07987">
    <property type="entry name" value="DUF1775"/>
    <property type="match status" value="1"/>
</dbReference>
<dbReference type="InterPro" id="IPR007410">
    <property type="entry name" value="LpqE-like"/>
</dbReference>
<name>A0A2S7IWZ3_9HYPH</name>
<dbReference type="InterPro" id="IPR021174">
    <property type="entry name" value="UCP037139"/>
</dbReference>
<dbReference type="CDD" id="cd08545">
    <property type="entry name" value="YcnI_like"/>
    <property type="match status" value="1"/>
</dbReference>
<keyword evidence="1" id="KW-0732">Signal</keyword>
<evidence type="ECO:0000256" key="1">
    <source>
        <dbReference type="SAM" id="SignalP"/>
    </source>
</evidence>
<dbReference type="Proteomes" id="UP000238493">
    <property type="component" value="Unassembled WGS sequence"/>
</dbReference>
<sequence>MKNYRFLASAISFAALCASAGMAHAHSSLDQGEAKAGSFYKATFRIPHGCDGKPTTEVKIELPEGFISAQPQAKAGWKIETFKGDYAKSYKVHGKDVSSGVQEVRFTEGNLPSDFYDEFTVVGQLAKFDKDTTLSFPVTQLCGSDASVAWTEIPKDGQNPHDLKHPAPQLHVMAAGADDEHGGHDGHGKMGQMDHMGKMDHASMQAAMPTKLGDLEITGPSVRAMVPGAKVAGGFLTIANDGKNADKLVSVTTKGVKRVEIHEMSMQNDVMKMRQLEGGLDIPAGEKVELKSGGYHLMFIQPEKPYKEGETVPVTLEFEKAGKVTIDFPVTAQSGQKGEDHSGH</sequence>
<evidence type="ECO:0000313" key="4">
    <source>
        <dbReference type="Proteomes" id="UP000238493"/>
    </source>
</evidence>
<feature type="chain" id="PRO_5015435132" description="YncI copper-binding domain-containing protein" evidence="1">
    <location>
        <begin position="26"/>
        <end position="344"/>
    </location>
</feature>
<dbReference type="InterPro" id="IPR012533">
    <property type="entry name" value="YcnI-copper_dom"/>
</dbReference>
<feature type="signal peptide" evidence="1">
    <location>
        <begin position="1"/>
        <end position="25"/>
    </location>
</feature>
<evidence type="ECO:0000259" key="2">
    <source>
        <dbReference type="Pfam" id="PF07987"/>
    </source>
</evidence>
<reference evidence="3 4" key="1">
    <citation type="submission" date="2018-02" db="EMBL/GenBank/DDBJ databases">
        <title>Draft genome sequence of Ochrobactrum oryzae found in Brazil.</title>
        <authorList>
            <person name="Cerdeira L."/>
            <person name="Andrade F."/>
            <person name="Zacariotto T."/>
            <person name="Barbosa B."/>
            <person name="Santos S."/>
            <person name="Cassetari V."/>
            <person name="Lincopan N."/>
        </authorList>
    </citation>
    <scope>NUCLEOTIDE SEQUENCE [LARGE SCALE GENOMIC DNA]</scope>
    <source>
        <strain evidence="3 4">OA447</strain>
    </source>
</reference>
<dbReference type="PANTHER" id="PTHR36302:SF1">
    <property type="entry name" value="COPPER CHAPERONE PCU(A)C"/>
    <property type="match status" value="1"/>
</dbReference>
<feature type="domain" description="YncI copper-binding" evidence="2">
    <location>
        <begin position="26"/>
        <end position="172"/>
    </location>
</feature>
<proteinExistence type="predicted"/>
<dbReference type="Pfam" id="PF04314">
    <property type="entry name" value="PCuAC"/>
    <property type="match status" value="1"/>
</dbReference>
<dbReference type="InterPro" id="IPR038507">
    <property type="entry name" value="YcnI-like_sf"/>
</dbReference>
<gene>
    <name evidence="3" type="ORF">C3731_15690</name>
</gene>
<evidence type="ECO:0000313" key="3">
    <source>
        <dbReference type="EMBL" id="PQA72537.1"/>
    </source>
</evidence>
<dbReference type="PANTHER" id="PTHR36302">
    <property type="entry name" value="BLR7088 PROTEIN"/>
    <property type="match status" value="1"/>
</dbReference>
<dbReference type="PIRSF" id="PIRSF037139">
    <property type="entry name" value="UCP037139"/>
    <property type="match status" value="1"/>
</dbReference>
<dbReference type="RefSeq" id="WP_104756574.1">
    <property type="nucleotide sequence ID" value="NZ_JBHEEO010000002.1"/>
</dbReference>
<organism evidence="3 4">
    <name type="scientific">Brucella oryzae</name>
    <dbReference type="NCBI Taxonomy" id="335286"/>
    <lineage>
        <taxon>Bacteria</taxon>
        <taxon>Pseudomonadati</taxon>
        <taxon>Pseudomonadota</taxon>
        <taxon>Alphaproteobacteria</taxon>
        <taxon>Hyphomicrobiales</taxon>
        <taxon>Brucellaceae</taxon>
        <taxon>Brucella/Ochrobactrum group</taxon>
        <taxon>Brucella</taxon>
    </lineage>
</organism>
<dbReference type="SUPFAM" id="SSF110087">
    <property type="entry name" value="DR1885-like metal-binding protein"/>
    <property type="match status" value="1"/>
</dbReference>
<dbReference type="InterPro" id="IPR058248">
    <property type="entry name" value="Lxx211020-like"/>
</dbReference>
<dbReference type="Gene3D" id="2.60.40.1890">
    <property type="entry name" value="PCu(A)C copper chaperone"/>
    <property type="match status" value="1"/>
</dbReference>
<dbReference type="AlphaFoldDB" id="A0A2S7IWZ3"/>
<dbReference type="Gene3D" id="2.60.40.2230">
    <property type="entry name" value="Uncharacterised protein YcnI-like PF07987, DUF1775"/>
    <property type="match status" value="1"/>
</dbReference>
<accession>A0A2S7IWZ3</accession>
<dbReference type="OrthoDB" id="9796962at2"/>
<comment type="caution">
    <text evidence="3">The sequence shown here is derived from an EMBL/GenBank/DDBJ whole genome shotgun (WGS) entry which is preliminary data.</text>
</comment>
<keyword evidence="4" id="KW-1185">Reference proteome</keyword>
<protein>
    <recommendedName>
        <fullName evidence="2">YncI copper-binding domain-containing protein</fullName>
    </recommendedName>
</protein>